<feature type="compositionally biased region" description="Basic and acidic residues" evidence="1">
    <location>
        <begin position="486"/>
        <end position="501"/>
    </location>
</feature>
<evidence type="ECO:0000313" key="4">
    <source>
        <dbReference type="Proteomes" id="UP000503462"/>
    </source>
</evidence>
<dbReference type="OrthoDB" id="5412288at2759"/>
<dbReference type="Pfam" id="PF10680">
    <property type="entry name" value="RRN9"/>
    <property type="match status" value="1"/>
</dbReference>
<dbReference type="EMBL" id="CP051140">
    <property type="protein sequence ID" value="QIW97211.1"/>
    <property type="molecule type" value="Genomic_DNA"/>
</dbReference>
<dbReference type="Proteomes" id="UP000503462">
    <property type="component" value="Chromosome 2"/>
</dbReference>
<feature type="compositionally biased region" description="Basic and acidic residues" evidence="1">
    <location>
        <begin position="284"/>
        <end position="301"/>
    </location>
</feature>
<sequence>MDVQSQESVLDSYKSELDRENAFSGRAEIWLGYIVDERDLAESIDLDRANDLSLHLYNAHAIKAKYYDSTTQQEGLSLRNKQQWLRAEPDGTIPWTPPQSWTAWPMSANDVPRPEERHGNLEAMRTVDDQFLKMQEPWFPSADLEQEVFALLLRTAKGQIQKNDRQLNHRVLSSLTIPNGTASVIDIHSSSPARKTAEGEDVVDEPVVDPAPPYQLTDDDDHARQLLMPTTRHILSNLEDLLLALHKSRASGNTASETTTVGPFSRKRKRSSTVDRLNQIDTAGVDRPDVPVDGTPRESRTRQLPTRDWSEVLGIASIAGIDNEVVMKTARRCSVLFKEDMIFDNNPEHGAGDSAEEALEISRACGSNPEMENKFTEREAQVMAYAWQCVDEVKMDYEKLATLCGYTNVRSASNAWSAIRKKLNSLAATGATDADAASTPKSSTKKRTKAGSDDATPAKRSRKAGKVKHEQTDDAEDGGNADEATADVKAEESMDKDETME</sequence>
<keyword evidence="4" id="KW-1185">Reference proteome</keyword>
<proteinExistence type="predicted"/>
<dbReference type="AlphaFoldDB" id="A0A6H0XR15"/>
<name>A0A6H0XR15_9PEZI</name>
<feature type="region of interest" description="Disordered" evidence="1">
    <location>
        <begin position="252"/>
        <end position="303"/>
    </location>
</feature>
<feature type="compositionally biased region" description="Low complexity" evidence="1">
    <location>
        <begin position="429"/>
        <end position="442"/>
    </location>
</feature>
<evidence type="ECO:0000313" key="3">
    <source>
        <dbReference type="EMBL" id="QIW97211.1"/>
    </source>
</evidence>
<gene>
    <name evidence="3" type="ORF">AMS68_002729</name>
</gene>
<dbReference type="InterPro" id="IPR019622">
    <property type="entry name" value="Rrn9_dom"/>
</dbReference>
<protein>
    <recommendedName>
        <fullName evidence="2">Rrn9 domain-containing protein</fullName>
    </recommendedName>
</protein>
<reference evidence="3 4" key="1">
    <citation type="journal article" date="2016" name="Sci. Rep.">
        <title>Peltaster fructicola genome reveals evolution from an invasive phytopathogen to an ectophytic parasite.</title>
        <authorList>
            <person name="Xu C."/>
            <person name="Chen H."/>
            <person name="Gleason M.L."/>
            <person name="Xu J.R."/>
            <person name="Liu H."/>
            <person name="Zhang R."/>
            <person name="Sun G."/>
        </authorList>
    </citation>
    <scope>NUCLEOTIDE SEQUENCE [LARGE SCALE GENOMIC DNA]</scope>
    <source>
        <strain evidence="3 4">LNHT1506</strain>
    </source>
</reference>
<evidence type="ECO:0000259" key="2">
    <source>
        <dbReference type="Pfam" id="PF10680"/>
    </source>
</evidence>
<accession>A0A6H0XR15</accession>
<evidence type="ECO:0000256" key="1">
    <source>
        <dbReference type="SAM" id="MobiDB-lite"/>
    </source>
</evidence>
<organism evidence="3 4">
    <name type="scientific">Peltaster fructicola</name>
    <dbReference type="NCBI Taxonomy" id="286661"/>
    <lineage>
        <taxon>Eukaryota</taxon>
        <taxon>Fungi</taxon>
        <taxon>Dikarya</taxon>
        <taxon>Ascomycota</taxon>
        <taxon>Pezizomycotina</taxon>
        <taxon>Dothideomycetes</taxon>
        <taxon>Dothideomycetes incertae sedis</taxon>
        <taxon>Peltaster</taxon>
    </lineage>
</organism>
<feature type="domain" description="Rrn9" evidence="2">
    <location>
        <begin position="47"/>
        <end position="117"/>
    </location>
</feature>
<feature type="region of interest" description="Disordered" evidence="1">
    <location>
        <begin position="429"/>
        <end position="501"/>
    </location>
</feature>
<feature type="compositionally biased region" description="Polar residues" evidence="1">
    <location>
        <begin position="252"/>
        <end position="262"/>
    </location>
</feature>